<comment type="caution">
    <text evidence="2">The sequence shown here is derived from an EMBL/GenBank/DDBJ whole genome shotgun (WGS) entry which is preliminary data.</text>
</comment>
<organism evidence="2 3">
    <name type="scientific">Pseudidiomarina sediminum</name>
    <dbReference type="NCBI Taxonomy" id="431675"/>
    <lineage>
        <taxon>Bacteria</taxon>
        <taxon>Pseudomonadati</taxon>
        <taxon>Pseudomonadota</taxon>
        <taxon>Gammaproteobacteria</taxon>
        <taxon>Alteromonadales</taxon>
        <taxon>Idiomarinaceae</taxon>
        <taxon>Pseudidiomarina</taxon>
    </lineage>
</organism>
<feature type="chain" id="PRO_5019413754" description="Toxin co-regulated pilus biosynthesis protein Q C-terminal domain-containing protein" evidence="1">
    <location>
        <begin position="25"/>
        <end position="135"/>
    </location>
</feature>
<dbReference type="Proteomes" id="UP000287022">
    <property type="component" value="Unassembled WGS sequence"/>
</dbReference>
<dbReference type="STRING" id="1122124.GCA_000423165_00797"/>
<gene>
    <name evidence="2" type="ORF">CWI80_03010</name>
</gene>
<dbReference type="AlphaFoldDB" id="A0A432Z8V7"/>
<evidence type="ECO:0008006" key="4">
    <source>
        <dbReference type="Google" id="ProtNLM"/>
    </source>
</evidence>
<protein>
    <recommendedName>
        <fullName evidence="4">Toxin co-regulated pilus biosynthesis protein Q C-terminal domain-containing protein</fullName>
    </recommendedName>
</protein>
<evidence type="ECO:0000313" key="3">
    <source>
        <dbReference type="Proteomes" id="UP000287022"/>
    </source>
</evidence>
<dbReference type="EMBL" id="PIQE01000001">
    <property type="protein sequence ID" value="RUO74328.1"/>
    <property type="molecule type" value="Genomic_DNA"/>
</dbReference>
<name>A0A432Z8V7_9GAMM</name>
<dbReference type="RefSeq" id="WP_026861813.1">
    <property type="nucleotide sequence ID" value="NZ_PIQE01000001.1"/>
</dbReference>
<keyword evidence="1" id="KW-0732">Signal</keyword>
<evidence type="ECO:0000313" key="2">
    <source>
        <dbReference type="EMBL" id="RUO74328.1"/>
    </source>
</evidence>
<proteinExistence type="predicted"/>
<feature type="signal peptide" evidence="1">
    <location>
        <begin position="1"/>
        <end position="24"/>
    </location>
</feature>
<accession>A0A432Z8V7</accession>
<sequence length="135" mass="15120">MYPISYASRVVALLLSVVCGNTSAATRQLCQPFDFQFQATSTPPLHSLAQAPTPVVFALHEGRLQPQVERLLRERFAVTTIEWRASPHFRWSSDYLLSAESWTQALTHLLQPYGLKAVLYANHSAVIVPEQEAVL</sequence>
<reference evidence="3" key="1">
    <citation type="journal article" date="2018" name="Front. Microbiol.">
        <title>Genome-Based Analysis Reveals the Taxonomy and Diversity of the Family Idiomarinaceae.</title>
        <authorList>
            <person name="Liu Y."/>
            <person name="Lai Q."/>
            <person name="Shao Z."/>
        </authorList>
    </citation>
    <scope>NUCLEOTIDE SEQUENCE [LARGE SCALE GENOMIC DNA]</scope>
    <source>
        <strain evidence="3">c121</strain>
    </source>
</reference>
<evidence type="ECO:0000256" key="1">
    <source>
        <dbReference type="SAM" id="SignalP"/>
    </source>
</evidence>
<keyword evidence="3" id="KW-1185">Reference proteome</keyword>